<evidence type="ECO:0000256" key="7">
    <source>
        <dbReference type="ARBA" id="ARBA00022840"/>
    </source>
</evidence>
<dbReference type="Pfam" id="PF07973">
    <property type="entry name" value="tRNA_SAD"/>
    <property type="match status" value="1"/>
</dbReference>
<gene>
    <name evidence="11" type="primary">alaS</name>
    <name evidence="14" type="ORF">C8D98_1029</name>
</gene>
<dbReference type="GO" id="GO:0005524">
    <property type="term" value="F:ATP binding"/>
    <property type="evidence" value="ECO:0007669"/>
    <property type="project" value="UniProtKB-UniRule"/>
</dbReference>
<dbReference type="GO" id="GO:0005829">
    <property type="term" value="C:cytosol"/>
    <property type="evidence" value="ECO:0007669"/>
    <property type="project" value="TreeGrafter"/>
</dbReference>
<dbReference type="CDD" id="cd00673">
    <property type="entry name" value="AlaRS_core"/>
    <property type="match status" value="1"/>
</dbReference>
<dbReference type="GO" id="GO:0008270">
    <property type="term" value="F:zinc ion binding"/>
    <property type="evidence" value="ECO:0007669"/>
    <property type="project" value="UniProtKB-UniRule"/>
</dbReference>
<dbReference type="Gene3D" id="6.10.250.550">
    <property type="match status" value="1"/>
</dbReference>
<dbReference type="AlphaFoldDB" id="A0A4R1KEJ0"/>
<evidence type="ECO:0000256" key="9">
    <source>
        <dbReference type="ARBA" id="ARBA00022917"/>
    </source>
</evidence>
<dbReference type="FunFam" id="3.30.54.20:FF:000001">
    <property type="entry name" value="Alanine--tRNA ligase"/>
    <property type="match status" value="1"/>
</dbReference>
<dbReference type="Gene3D" id="3.30.54.20">
    <property type="match status" value="1"/>
</dbReference>
<dbReference type="GO" id="GO:0045892">
    <property type="term" value="P:negative regulation of DNA-templated transcription"/>
    <property type="evidence" value="ECO:0007669"/>
    <property type="project" value="TreeGrafter"/>
</dbReference>
<dbReference type="GO" id="GO:0004813">
    <property type="term" value="F:alanine-tRNA ligase activity"/>
    <property type="evidence" value="ECO:0007669"/>
    <property type="project" value="UniProtKB-UniRule"/>
</dbReference>
<keyword evidence="4 11" id="KW-0479">Metal-binding</keyword>
<dbReference type="InterPro" id="IPR018164">
    <property type="entry name" value="Ala-tRNA-synth_IIc_N"/>
</dbReference>
<keyword evidence="9 11" id="KW-0648">Protein biosynthesis</keyword>
<evidence type="ECO:0000313" key="15">
    <source>
        <dbReference type="Proteomes" id="UP000294614"/>
    </source>
</evidence>
<comment type="domain">
    <text evidence="11">Consists of three domains; the N-terminal catalytic domain, the editing domain and the C-terminal C-Ala domain. The editing domain removes incorrectly charged amino acids, while the C-Ala domain, along with tRNA(Ala), serves as a bridge to cooperatively bring together the editing and aminoacylation centers thus stimulating deacylation of misacylated tRNAs.</text>
</comment>
<dbReference type="SUPFAM" id="SSF55681">
    <property type="entry name" value="Class II aaRS and biotin synthetases"/>
    <property type="match status" value="1"/>
</dbReference>
<dbReference type="InterPro" id="IPR023033">
    <property type="entry name" value="Ala_tRNA_ligase_euk/bac"/>
</dbReference>
<evidence type="ECO:0000256" key="3">
    <source>
        <dbReference type="ARBA" id="ARBA00022598"/>
    </source>
</evidence>
<dbReference type="FunFam" id="3.30.930.10:FF:000004">
    <property type="entry name" value="Alanine--tRNA ligase"/>
    <property type="match status" value="1"/>
</dbReference>
<keyword evidence="2 11" id="KW-0820">tRNA-binding</keyword>
<dbReference type="PRINTS" id="PR00980">
    <property type="entry name" value="TRNASYNTHALA"/>
</dbReference>
<keyword evidence="12" id="KW-0175">Coiled coil</keyword>
<dbReference type="InterPro" id="IPR003156">
    <property type="entry name" value="DHHA1_dom"/>
</dbReference>
<evidence type="ECO:0000256" key="10">
    <source>
        <dbReference type="ARBA" id="ARBA00023146"/>
    </source>
</evidence>
<keyword evidence="10 11" id="KW-0030">Aminoacyl-tRNA synthetase</keyword>
<dbReference type="InterPro" id="IPR045864">
    <property type="entry name" value="aa-tRNA-synth_II/BPL/LPL"/>
</dbReference>
<comment type="cofactor">
    <cofactor evidence="11">
        <name>Zn(2+)</name>
        <dbReference type="ChEBI" id="CHEBI:29105"/>
    </cofactor>
    <text evidence="11">Binds 1 zinc ion per subunit.</text>
</comment>
<comment type="caution">
    <text evidence="14">The sequence shown here is derived from an EMBL/GenBank/DDBJ whole genome shotgun (WGS) entry which is preliminary data.</text>
</comment>
<feature type="binding site" evidence="11">
    <location>
        <position position="669"/>
    </location>
    <ligand>
        <name>Zn(2+)</name>
        <dbReference type="ChEBI" id="CHEBI:29105"/>
    </ligand>
</feature>
<reference evidence="14 15" key="1">
    <citation type="submission" date="2019-03" db="EMBL/GenBank/DDBJ databases">
        <title>Genomic Encyclopedia of Type Strains, Phase IV (KMG-IV): sequencing the most valuable type-strain genomes for metagenomic binning, comparative biology and taxonomic classification.</title>
        <authorList>
            <person name="Goeker M."/>
        </authorList>
    </citation>
    <scope>NUCLEOTIDE SEQUENCE [LARGE SCALE GENOMIC DNA]</scope>
    <source>
        <strain evidence="14 15">DSM 24984</strain>
    </source>
</reference>
<dbReference type="InterPro" id="IPR009000">
    <property type="entry name" value="Transl_B-barrel_sf"/>
</dbReference>
<dbReference type="NCBIfam" id="TIGR00344">
    <property type="entry name" value="alaS"/>
    <property type="match status" value="1"/>
</dbReference>
<evidence type="ECO:0000256" key="8">
    <source>
        <dbReference type="ARBA" id="ARBA00022884"/>
    </source>
</evidence>
<evidence type="ECO:0000256" key="6">
    <source>
        <dbReference type="ARBA" id="ARBA00022833"/>
    </source>
</evidence>
<evidence type="ECO:0000313" key="14">
    <source>
        <dbReference type="EMBL" id="TCK62500.1"/>
    </source>
</evidence>
<dbReference type="InterPro" id="IPR012947">
    <property type="entry name" value="tRNA_SAD"/>
</dbReference>
<feature type="binding site" evidence="11">
    <location>
        <position position="563"/>
    </location>
    <ligand>
        <name>Zn(2+)</name>
        <dbReference type="ChEBI" id="CHEBI:29105"/>
    </ligand>
</feature>
<dbReference type="FunFam" id="3.30.980.10:FF:000004">
    <property type="entry name" value="Alanine--tRNA ligase, cytoplasmic"/>
    <property type="match status" value="1"/>
</dbReference>
<dbReference type="PANTHER" id="PTHR11777">
    <property type="entry name" value="ALANYL-TRNA SYNTHETASE"/>
    <property type="match status" value="1"/>
</dbReference>
<dbReference type="FunFam" id="3.10.310.40:FF:000001">
    <property type="entry name" value="Alanine--tRNA ligase"/>
    <property type="match status" value="1"/>
</dbReference>
<comment type="subcellular location">
    <subcellularLocation>
        <location evidence="11">Cytoplasm</location>
    </subcellularLocation>
</comment>
<dbReference type="Gene3D" id="3.30.980.10">
    <property type="entry name" value="Threonyl-trna Synthetase, Chain A, domain 2"/>
    <property type="match status" value="1"/>
</dbReference>
<dbReference type="EMBL" id="SMGG01000003">
    <property type="protein sequence ID" value="TCK62500.1"/>
    <property type="molecule type" value="Genomic_DNA"/>
</dbReference>
<feature type="binding site" evidence="11">
    <location>
        <position position="665"/>
    </location>
    <ligand>
        <name>Zn(2+)</name>
        <dbReference type="ChEBI" id="CHEBI:29105"/>
    </ligand>
</feature>
<dbReference type="InterPro" id="IPR002318">
    <property type="entry name" value="Ala-tRNA-lgiase_IIc"/>
</dbReference>
<dbReference type="Gene3D" id="3.30.930.10">
    <property type="entry name" value="Bira Bifunctional Protein, Domain 2"/>
    <property type="match status" value="1"/>
</dbReference>
<dbReference type="SUPFAM" id="SSF55186">
    <property type="entry name" value="ThrRS/AlaRS common domain"/>
    <property type="match status" value="1"/>
</dbReference>
<dbReference type="Pfam" id="PF01411">
    <property type="entry name" value="tRNA-synt_2c"/>
    <property type="match status" value="1"/>
</dbReference>
<comment type="similarity">
    <text evidence="1 11">Belongs to the class-II aminoacyl-tRNA synthetase family.</text>
</comment>
<evidence type="ECO:0000259" key="13">
    <source>
        <dbReference type="PROSITE" id="PS50860"/>
    </source>
</evidence>
<organism evidence="14 15">
    <name type="scientific">Seleniivibrio woodruffii</name>
    <dbReference type="NCBI Taxonomy" id="1078050"/>
    <lineage>
        <taxon>Bacteria</taxon>
        <taxon>Pseudomonadati</taxon>
        <taxon>Deferribacterota</taxon>
        <taxon>Deferribacteres</taxon>
        <taxon>Deferribacterales</taxon>
        <taxon>Geovibrionaceae</taxon>
        <taxon>Seleniivibrio</taxon>
    </lineage>
</organism>
<evidence type="ECO:0000256" key="5">
    <source>
        <dbReference type="ARBA" id="ARBA00022741"/>
    </source>
</evidence>
<accession>A0A4R1KEJ0</accession>
<comment type="catalytic activity">
    <reaction evidence="11">
        <text>tRNA(Ala) + L-alanine + ATP = L-alanyl-tRNA(Ala) + AMP + diphosphate</text>
        <dbReference type="Rhea" id="RHEA:12540"/>
        <dbReference type="Rhea" id="RHEA-COMP:9657"/>
        <dbReference type="Rhea" id="RHEA-COMP:9923"/>
        <dbReference type="ChEBI" id="CHEBI:30616"/>
        <dbReference type="ChEBI" id="CHEBI:33019"/>
        <dbReference type="ChEBI" id="CHEBI:57972"/>
        <dbReference type="ChEBI" id="CHEBI:78442"/>
        <dbReference type="ChEBI" id="CHEBI:78497"/>
        <dbReference type="ChEBI" id="CHEBI:456215"/>
        <dbReference type="EC" id="6.1.1.7"/>
    </reaction>
</comment>
<dbReference type="SUPFAM" id="SSF101353">
    <property type="entry name" value="Putative anticodon-binding domain of alanyl-tRNA synthetase (AlaRS)"/>
    <property type="match status" value="1"/>
</dbReference>
<dbReference type="RefSeq" id="WP_132872604.1">
    <property type="nucleotide sequence ID" value="NZ_SMGG01000003.1"/>
</dbReference>
<sequence length="875" mass="96284">MTGHEIRRKFLEYFKQHGHVVVGSSSLVPADDPTLLFTNAGMNQFKDTFLGRETRSYTRAATCQKVVRAGGKHNDLENVGVTSRHHTFFEMLGNFSFGDYFKVDAIKFGWEFLTKEMGLPADKMFVSVYNDDDEAFAIWRDVIGLDEKDIERRGEKDNFWAMGDTGPCGPCSEIHIDQGEGTGCGRPECDRNCDCDRHLELWNLVFMQFERSADGTLTPLPKPSIDTGMGLERVTSVVQKVTSNYETDLFKPILNYISELAGHKYGSDPKKDISVRVIADHSRSTTFLVGDGVLPSNEGRGYVLRRIMRRAMRHGKMLGFEGAFFHKVCEFVVDFMKGHYVELADKKPFISKVVTNEEQSFSRTLGIGLKIIDELLEKHKEYKVISGEDIFRLYDTYGFPVDLLTDIAEDAGYGLDTVGFEQEMQAQQERAKKSWAGSGESRVADIYIQLASRLSTEFTGYDSLKEVTTVAAIIKDGAEVSKAEGECDIVLAKSPFYPEGGGQTGDCGYIKTESAVFKVTKASKYGDGMITMHGVAELGTIIKGETVTAEVDRAARKATEKNHTATHLLHKALQEVLGDHVRQAGSMVTPDRLRFDFNHYAPVSQDEMERIEETVNSVIQENTEVSKTYMSRDEAVQAGAMALFGEKYGERVRVVSVENFSLELCGGCHVSRTGDIGFFKLVSEASVASGVRRIEAVTGMNAVAYAQKADSTVKDAARLLKASPDNVISRIEETAEALKERERELKRLGDRIASSQSEGLLDSAIEVKGVKLLAVTLENADTEALRKFVDTARDRMQSGVVVVGSVNDGKVMFACGVTKDTMGRVKAGDVVREVAKIAEGSGGGRPDMAMAGGKNPEKLGEAVAAVPSIVEKLIG</sequence>
<feature type="binding site" evidence="11">
    <location>
        <position position="567"/>
    </location>
    <ligand>
        <name>Zn(2+)</name>
        <dbReference type="ChEBI" id="CHEBI:29105"/>
    </ligand>
</feature>
<evidence type="ECO:0000256" key="12">
    <source>
        <dbReference type="SAM" id="Coils"/>
    </source>
</evidence>
<dbReference type="Pfam" id="PF02272">
    <property type="entry name" value="DHHA1"/>
    <property type="match status" value="1"/>
</dbReference>
<dbReference type="InterPro" id="IPR050058">
    <property type="entry name" value="Ala-tRNA_ligase"/>
</dbReference>
<dbReference type="Gene3D" id="3.10.310.40">
    <property type="match status" value="1"/>
</dbReference>
<dbReference type="GO" id="GO:0006419">
    <property type="term" value="P:alanyl-tRNA aminoacylation"/>
    <property type="evidence" value="ECO:0007669"/>
    <property type="project" value="UniProtKB-UniRule"/>
</dbReference>
<keyword evidence="3 11" id="KW-0436">Ligase</keyword>
<dbReference type="GO" id="GO:0000049">
    <property type="term" value="F:tRNA binding"/>
    <property type="evidence" value="ECO:0007669"/>
    <property type="project" value="UniProtKB-KW"/>
</dbReference>
<comment type="function">
    <text evidence="11">Catalyzes the attachment of alanine to tRNA(Ala) in a two-step reaction: alanine is first activated by ATP to form Ala-AMP and then transferred to the acceptor end of tRNA(Ala). Also edits incorrectly charged Ser-tRNA(Ala) and Gly-tRNA(Ala) via its editing domain.</text>
</comment>
<dbReference type="Proteomes" id="UP000294614">
    <property type="component" value="Unassembled WGS sequence"/>
</dbReference>
<name>A0A4R1KEJ0_9BACT</name>
<keyword evidence="6 11" id="KW-0862">Zinc</keyword>
<dbReference type="EC" id="6.1.1.7" evidence="11"/>
<dbReference type="HAMAP" id="MF_00036_B">
    <property type="entry name" value="Ala_tRNA_synth_B"/>
    <property type="match status" value="1"/>
</dbReference>
<dbReference type="SUPFAM" id="SSF50447">
    <property type="entry name" value="Translation proteins"/>
    <property type="match status" value="1"/>
</dbReference>
<proteinExistence type="inferred from homology"/>
<keyword evidence="15" id="KW-1185">Reference proteome</keyword>
<dbReference type="Gene3D" id="2.40.30.130">
    <property type="match status" value="1"/>
</dbReference>
<keyword evidence="5 11" id="KW-0547">Nucleotide-binding</keyword>
<dbReference type="InterPro" id="IPR018163">
    <property type="entry name" value="Thr/Ala-tRNA-synth_IIc_edit"/>
</dbReference>
<dbReference type="OrthoDB" id="9803884at2"/>
<evidence type="ECO:0000256" key="1">
    <source>
        <dbReference type="ARBA" id="ARBA00008226"/>
    </source>
</evidence>
<dbReference type="PANTHER" id="PTHR11777:SF9">
    <property type="entry name" value="ALANINE--TRNA LIGASE, CYTOPLASMIC"/>
    <property type="match status" value="1"/>
</dbReference>
<dbReference type="InterPro" id="IPR018165">
    <property type="entry name" value="Ala-tRNA-synth_IIc_core"/>
</dbReference>
<dbReference type="GO" id="GO:0002161">
    <property type="term" value="F:aminoacyl-tRNA deacylase activity"/>
    <property type="evidence" value="ECO:0007669"/>
    <property type="project" value="TreeGrafter"/>
</dbReference>
<protein>
    <recommendedName>
        <fullName evidence="11">Alanine--tRNA ligase</fullName>
        <ecNumber evidence="11">6.1.1.7</ecNumber>
    </recommendedName>
    <alternativeName>
        <fullName evidence="11">Alanyl-tRNA synthetase</fullName>
        <shortName evidence="11">AlaRS</shortName>
    </alternativeName>
</protein>
<keyword evidence="11" id="KW-0963">Cytoplasm</keyword>
<evidence type="ECO:0000256" key="4">
    <source>
        <dbReference type="ARBA" id="ARBA00022723"/>
    </source>
</evidence>
<keyword evidence="8 11" id="KW-0694">RNA-binding</keyword>
<dbReference type="SMART" id="SM00863">
    <property type="entry name" value="tRNA_SAD"/>
    <property type="match status" value="1"/>
</dbReference>
<evidence type="ECO:0000256" key="11">
    <source>
        <dbReference type="HAMAP-Rule" id="MF_00036"/>
    </source>
</evidence>
<feature type="coiled-coil region" evidence="12">
    <location>
        <begin position="728"/>
        <end position="758"/>
    </location>
</feature>
<feature type="domain" description="Alanyl-transfer RNA synthetases family profile" evidence="13">
    <location>
        <begin position="1"/>
        <end position="708"/>
    </location>
</feature>
<dbReference type="PROSITE" id="PS50860">
    <property type="entry name" value="AA_TRNA_LIGASE_II_ALA"/>
    <property type="match status" value="1"/>
</dbReference>
<dbReference type="InterPro" id="IPR018162">
    <property type="entry name" value="Ala-tRNA-ligase_IIc_anticod-bd"/>
</dbReference>
<evidence type="ECO:0000256" key="2">
    <source>
        <dbReference type="ARBA" id="ARBA00022555"/>
    </source>
</evidence>
<keyword evidence="7 11" id="KW-0067">ATP-binding</keyword>